<comment type="caution">
    <text evidence="2">The sequence shown here is derived from an EMBL/GenBank/DDBJ whole genome shotgun (WGS) entry which is preliminary data.</text>
</comment>
<dbReference type="PROSITE" id="PS00107">
    <property type="entry name" value="PROTEIN_KINASE_ATP"/>
    <property type="match status" value="1"/>
</dbReference>
<feature type="binding site" evidence="1">
    <location>
        <position position="42"/>
    </location>
    <ligand>
        <name>ATP</name>
        <dbReference type="ChEBI" id="CHEBI:30616"/>
    </ligand>
</feature>
<protein>
    <submittedName>
        <fullName evidence="2">Protein kinase domain-containing protein</fullName>
    </submittedName>
</protein>
<name>A0A6A0A9V7_HAELA</name>
<keyword evidence="1" id="KW-0547">Nucleotide-binding</keyword>
<evidence type="ECO:0000313" key="3">
    <source>
        <dbReference type="Proteomes" id="UP000485058"/>
    </source>
</evidence>
<keyword evidence="2" id="KW-0808">Transferase</keyword>
<feature type="non-terminal residue" evidence="2">
    <location>
        <position position="1"/>
    </location>
</feature>
<accession>A0A6A0A9V7</accession>
<dbReference type="GO" id="GO:0016301">
    <property type="term" value="F:kinase activity"/>
    <property type="evidence" value="ECO:0007669"/>
    <property type="project" value="UniProtKB-KW"/>
</dbReference>
<dbReference type="Gene3D" id="3.30.200.20">
    <property type="entry name" value="Phosphorylase Kinase, domain 1"/>
    <property type="match status" value="1"/>
</dbReference>
<reference evidence="2 3" key="1">
    <citation type="submission" date="2020-02" db="EMBL/GenBank/DDBJ databases">
        <title>Draft genome sequence of Haematococcus lacustris strain NIES-144.</title>
        <authorList>
            <person name="Morimoto D."/>
            <person name="Nakagawa S."/>
            <person name="Yoshida T."/>
            <person name="Sawayama S."/>
        </authorList>
    </citation>
    <scope>NUCLEOTIDE SEQUENCE [LARGE SCALE GENOMIC DNA]</scope>
    <source>
        <strain evidence="2 3">NIES-144</strain>
    </source>
</reference>
<sequence length="65" mass="7222">MLFSLARPDELLNDLHDLKYIGAGGYGKVFKAVWRSAPVAVKLVPSHSPELFKSSSYKEALLCKE</sequence>
<keyword evidence="1" id="KW-0067">ATP-binding</keyword>
<proteinExistence type="predicted"/>
<dbReference type="InterPro" id="IPR017441">
    <property type="entry name" value="Protein_kinase_ATP_BS"/>
</dbReference>
<dbReference type="AlphaFoldDB" id="A0A6A0A9V7"/>
<keyword evidence="2" id="KW-0418">Kinase</keyword>
<evidence type="ECO:0000256" key="1">
    <source>
        <dbReference type="PROSITE-ProRule" id="PRU10141"/>
    </source>
</evidence>
<feature type="non-terminal residue" evidence="2">
    <location>
        <position position="65"/>
    </location>
</feature>
<dbReference type="EMBL" id="BLLF01004399">
    <property type="protein sequence ID" value="GFH29530.1"/>
    <property type="molecule type" value="Genomic_DNA"/>
</dbReference>
<evidence type="ECO:0000313" key="2">
    <source>
        <dbReference type="EMBL" id="GFH29530.1"/>
    </source>
</evidence>
<dbReference type="InterPro" id="IPR011009">
    <property type="entry name" value="Kinase-like_dom_sf"/>
</dbReference>
<gene>
    <name evidence="2" type="ORF">HaLaN_28208</name>
</gene>
<dbReference type="SUPFAM" id="SSF56112">
    <property type="entry name" value="Protein kinase-like (PK-like)"/>
    <property type="match status" value="1"/>
</dbReference>
<keyword evidence="3" id="KW-1185">Reference proteome</keyword>
<organism evidence="2 3">
    <name type="scientific">Haematococcus lacustris</name>
    <name type="common">Green alga</name>
    <name type="synonym">Haematococcus pluvialis</name>
    <dbReference type="NCBI Taxonomy" id="44745"/>
    <lineage>
        <taxon>Eukaryota</taxon>
        <taxon>Viridiplantae</taxon>
        <taxon>Chlorophyta</taxon>
        <taxon>core chlorophytes</taxon>
        <taxon>Chlorophyceae</taxon>
        <taxon>CS clade</taxon>
        <taxon>Chlamydomonadales</taxon>
        <taxon>Haematococcaceae</taxon>
        <taxon>Haematococcus</taxon>
    </lineage>
</organism>
<dbReference type="Proteomes" id="UP000485058">
    <property type="component" value="Unassembled WGS sequence"/>
</dbReference>
<dbReference type="GO" id="GO:0005524">
    <property type="term" value="F:ATP binding"/>
    <property type="evidence" value="ECO:0007669"/>
    <property type="project" value="UniProtKB-UniRule"/>
</dbReference>